<organism evidence="5 6">
    <name type="scientific">Metabacillus arenae</name>
    <dbReference type="NCBI Taxonomy" id="2771434"/>
    <lineage>
        <taxon>Bacteria</taxon>
        <taxon>Bacillati</taxon>
        <taxon>Bacillota</taxon>
        <taxon>Bacilli</taxon>
        <taxon>Bacillales</taxon>
        <taxon>Bacillaceae</taxon>
        <taxon>Metabacillus</taxon>
    </lineage>
</organism>
<dbReference type="Pfam" id="PF00501">
    <property type="entry name" value="AMP-binding"/>
    <property type="match status" value="1"/>
</dbReference>
<evidence type="ECO:0000256" key="2">
    <source>
        <dbReference type="ARBA" id="ARBA00022598"/>
    </source>
</evidence>
<dbReference type="PROSITE" id="PS00455">
    <property type="entry name" value="AMP_BINDING"/>
    <property type="match status" value="1"/>
</dbReference>
<dbReference type="AlphaFoldDB" id="A0A926NMI5"/>
<evidence type="ECO:0000313" key="6">
    <source>
        <dbReference type="Proteomes" id="UP000626844"/>
    </source>
</evidence>
<dbReference type="InterPro" id="IPR045851">
    <property type="entry name" value="AMP-bd_C_sf"/>
</dbReference>
<dbReference type="FunFam" id="3.30.300.30:FF:000008">
    <property type="entry name" value="2,3-dihydroxybenzoate-AMP ligase"/>
    <property type="match status" value="1"/>
</dbReference>
<sequence length="519" mass="59103">MYSTIGKVFDLTVEKFPHKEAVYDATKQVRFSYFEWQQEVNKLANAFVEAGVRKGDRISTYLFNTIELATAYFASAKIGAVINPINFRLKEEEVAYILKDAAPKIVLFEKTLESTITEIHQGFSEISFWYVDMETPDYALNYYDQIQDSTSVPIEIDVTDSDPYAIMYTSGTTGRPKGVIHRHRDMIEQSYMCISAKRLTKNDRGLVAAPMFHCAELHCCFLPRVHVGANNVIIHHFEPKQVLQIIEDENITVMFGAPTMWNMILQEKLDHYNISSLRVGLYGAAPMAPVLVKECKERLGIPLIQAYGMTEMGPAITFLEEDEQLIKAGSAGKPGLGHLIRVVKPNETGPSEPNDVLKPYQVGEIIVQGPCMMEGYFNRPEETEKSMYKGWYHSGDLGYFDEDGYLYIADRVDDMVISGGENVYPREVEDVLYEHDGVLDVAVLGEPDEKWGERVIAFVVRKREDLSEQELDKFCKNNNKLAAYKRPRKYIFVESLPRNASGKIQKFLLRKELEQNTNA</sequence>
<dbReference type="GO" id="GO:0016878">
    <property type="term" value="F:acid-thiol ligase activity"/>
    <property type="evidence" value="ECO:0007669"/>
    <property type="project" value="UniProtKB-ARBA"/>
</dbReference>
<dbReference type="InterPro" id="IPR000873">
    <property type="entry name" value="AMP-dep_synth/lig_dom"/>
</dbReference>
<dbReference type="SUPFAM" id="SSF56801">
    <property type="entry name" value="Acetyl-CoA synthetase-like"/>
    <property type="match status" value="1"/>
</dbReference>
<dbReference type="InterPro" id="IPR042099">
    <property type="entry name" value="ANL_N_sf"/>
</dbReference>
<evidence type="ECO:0000259" key="4">
    <source>
        <dbReference type="Pfam" id="PF13193"/>
    </source>
</evidence>
<dbReference type="InterPro" id="IPR050237">
    <property type="entry name" value="ATP-dep_AMP-bd_enzyme"/>
</dbReference>
<gene>
    <name evidence="5" type="ORF">IC621_24585</name>
</gene>
<feature type="domain" description="AMP-dependent synthetase/ligase" evidence="3">
    <location>
        <begin position="11"/>
        <end position="377"/>
    </location>
</feature>
<evidence type="ECO:0000256" key="1">
    <source>
        <dbReference type="ARBA" id="ARBA00006432"/>
    </source>
</evidence>
<dbReference type="Gene3D" id="3.30.300.30">
    <property type="match status" value="1"/>
</dbReference>
<accession>A0A926NMI5</accession>
<proteinExistence type="inferred from homology"/>
<dbReference type="Gene3D" id="3.40.50.12780">
    <property type="entry name" value="N-terminal domain of ligase-like"/>
    <property type="match status" value="1"/>
</dbReference>
<name>A0A926NMI5_9BACI</name>
<dbReference type="CDD" id="cd17631">
    <property type="entry name" value="FACL_FadD13-like"/>
    <property type="match status" value="1"/>
</dbReference>
<comment type="similarity">
    <text evidence="1">Belongs to the ATP-dependent AMP-binding enzyme family.</text>
</comment>
<dbReference type="PANTHER" id="PTHR43767">
    <property type="entry name" value="LONG-CHAIN-FATTY-ACID--COA LIGASE"/>
    <property type="match status" value="1"/>
</dbReference>
<evidence type="ECO:0000259" key="3">
    <source>
        <dbReference type="Pfam" id="PF00501"/>
    </source>
</evidence>
<protein>
    <submittedName>
        <fullName evidence="5">Fatty acid--CoA ligase</fullName>
    </submittedName>
</protein>
<keyword evidence="2 5" id="KW-0436">Ligase</keyword>
<dbReference type="EMBL" id="JACXAI010000052">
    <property type="protein sequence ID" value="MBD1383368.1"/>
    <property type="molecule type" value="Genomic_DNA"/>
</dbReference>
<dbReference type="Proteomes" id="UP000626844">
    <property type="component" value="Unassembled WGS sequence"/>
</dbReference>
<dbReference type="Pfam" id="PF13193">
    <property type="entry name" value="AMP-binding_C"/>
    <property type="match status" value="1"/>
</dbReference>
<dbReference type="PANTHER" id="PTHR43767:SF1">
    <property type="entry name" value="NONRIBOSOMAL PEPTIDE SYNTHASE PES1 (EUROFUNG)-RELATED"/>
    <property type="match status" value="1"/>
</dbReference>
<feature type="domain" description="AMP-binding enzyme C-terminal" evidence="4">
    <location>
        <begin position="427"/>
        <end position="503"/>
    </location>
</feature>
<comment type="caution">
    <text evidence="5">The sequence shown here is derived from an EMBL/GenBank/DDBJ whole genome shotgun (WGS) entry which is preliminary data.</text>
</comment>
<evidence type="ECO:0000313" key="5">
    <source>
        <dbReference type="EMBL" id="MBD1383368.1"/>
    </source>
</evidence>
<reference evidence="5" key="1">
    <citation type="submission" date="2020-09" db="EMBL/GenBank/DDBJ databases">
        <title>A novel bacterium of genus Bacillus, isolated from South China Sea.</title>
        <authorList>
            <person name="Huang H."/>
            <person name="Mo K."/>
            <person name="Hu Y."/>
        </authorList>
    </citation>
    <scope>NUCLEOTIDE SEQUENCE</scope>
    <source>
        <strain evidence="5">IB182487</strain>
    </source>
</reference>
<dbReference type="NCBIfam" id="NF004837">
    <property type="entry name" value="PRK06187.1"/>
    <property type="match status" value="1"/>
</dbReference>
<dbReference type="InterPro" id="IPR025110">
    <property type="entry name" value="AMP-bd_C"/>
</dbReference>
<dbReference type="InterPro" id="IPR020845">
    <property type="entry name" value="AMP-binding_CS"/>
</dbReference>
<keyword evidence="6" id="KW-1185">Reference proteome</keyword>
<dbReference type="RefSeq" id="WP_191162471.1">
    <property type="nucleotide sequence ID" value="NZ_JACXAI010000052.1"/>
</dbReference>